<keyword evidence="5 11" id="KW-0762">Sugar transport</keyword>
<comment type="subunit">
    <text evidence="10">Forms homooligomers and/or heterooligomers.</text>
</comment>
<accession>A0A0E0L6F1</accession>
<dbReference type="OMA" id="ATIMNCM"/>
<evidence type="ECO:0000256" key="1">
    <source>
        <dbReference type="ARBA" id="ARBA00004651"/>
    </source>
</evidence>
<name>A0A0E0L6F1_ORYPU</name>
<dbReference type="Pfam" id="PF03083">
    <property type="entry name" value="MtN3_slv"/>
    <property type="match status" value="2"/>
</dbReference>
<dbReference type="Gene3D" id="1.20.1280.290">
    <property type="match status" value="2"/>
</dbReference>
<dbReference type="FunFam" id="1.20.1280.290:FF:000002">
    <property type="entry name" value="Bidirectional sugar transporter SWEET"/>
    <property type="match status" value="1"/>
</dbReference>
<keyword evidence="6 11" id="KW-0812">Transmembrane</keyword>
<keyword evidence="9 11" id="KW-0472">Membrane</keyword>
<sequence length="241" mass="26144">MVMNADAVRNVVGIIGNLISFGLFLSPLPTFVTIVKKKDVEEFVPDPYLATFLNCALWVFYGLPLVHPNSILVVTINGAGLLIEIAYLAIYFAYAPKPKRCKMLGVLTVELVFLVAVAAGVLLGAHTYDKRSLIVGTLCVFFGTLMYAAPLTIMKQVIATKSVEYMPFTLSLVSFINGVCWTIYALIRFDIFITIPNGMGTLLGAAQLILYFCYYDGSTPKAGNELPTTATAKDDGDSSAV</sequence>
<feature type="transmembrane region" description="Helical" evidence="11">
    <location>
        <begin position="165"/>
        <end position="187"/>
    </location>
</feature>
<comment type="similarity">
    <text evidence="2 11">Belongs to the SWEET sugar transporter family.</text>
</comment>
<evidence type="ECO:0000256" key="9">
    <source>
        <dbReference type="ARBA" id="ARBA00023136"/>
    </source>
</evidence>
<keyword evidence="7" id="KW-0677">Repeat</keyword>
<dbReference type="InterPro" id="IPR047664">
    <property type="entry name" value="SWEET"/>
</dbReference>
<dbReference type="GO" id="GO:0010930">
    <property type="term" value="P:negative regulation of auxin mediated signaling pathway"/>
    <property type="evidence" value="ECO:0007669"/>
    <property type="project" value="EnsemblPlants"/>
</dbReference>
<dbReference type="GO" id="GO:0015757">
    <property type="term" value="P:galactose transmembrane transport"/>
    <property type="evidence" value="ECO:0007669"/>
    <property type="project" value="EnsemblPlants"/>
</dbReference>
<keyword evidence="8 11" id="KW-1133">Transmembrane helix</keyword>
<reference evidence="12" key="2">
    <citation type="submission" date="2018-05" db="EMBL/GenBank/DDBJ databases">
        <title>OpunRS2 (Oryza punctata Reference Sequence Version 2).</title>
        <authorList>
            <person name="Zhang J."/>
            <person name="Kudrna D."/>
            <person name="Lee S."/>
            <person name="Talag J."/>
            <person name="Welchert J."/>
            <person name="Wing R.A."/>
        </authorList>
    </citation>
    <scope>NUCLEOTIDE SEQUENCE [LARGE SCALE GENOMIC DNA]</scope>
</reference>
<evidence type="ECO:0000256" key="3">
    <source>
        <dbReference type="ARBA" id="ARBA00022448"/>
    </source>
</evidence>
<keyword evidence="3 11" id="KW-0813">Transport</keyword>
<evidence type="ECO:0000256" key="7">
    <source>
        <dbReference type="ARBA" id="ARBA00022737"/>
    </source>
</evidence>
<protein>
    <recommendedName>
        <fullName evidence="11">Bidirectional sugar transporter SWEET</fullName>
    </recommendedName>
</protein>
<evidence type="ECO:0000256" key="6">
    <source>
        <dbReference type="ARBA" id="ARBA00022692"/>
    </source>
</evidence>
<keyword evidence="4" id="KW-1003">Cell membrane</keyword>
<dbReference type="GO" id="GO:0060918">
    <property type="term" value="P:auxin transport"/>
    <property type="evidence" value="ECO:0007669"/>
    <property type="project" value="EnsemblPlants"/>
</dbReference>
<feature type="transmembrane region" description="Helical" evidence="11">
    <location>
        <begin position="193"/>
        <end position="214"/>
    </location>
</feature>
<dbReference type="PANTHER" id="PTHR10791:SF68">
    <property type="entry name" value="BIDIRECTIONAL SUGAR TRANSPORTER SWEET5"/>
    <property type="match status" value="1"/>
</dbReference>
<feature type="transmembrane region" description="Helical" evidence="11">
    <location>
        <begin position="12"/>
        <end position="35"/>
    </location>
</feature>
<feature type="transmembrane region" description="Helical" evidence="11">
    <location>
        <begin position="47"/>
        <end position="65"/>
    </location>
</feature>
<comment type="subcellular location">
    <subcellularLocation>
        <location evidence="1 11">Cell membrane</location>
        <topology evidence="1 11">Multi-pass membrane protein</topology>
    </subcellularLocation>
</comment>
<reference evidence="12" key="1">
    <citation type="submission" date="2015-04" db="UniProtKB">
        <authorList>
            <consortium name="EnsemblPlants"/>
        </authorList>
    </citation>
    <scope>IDENTIFICATION</scope>
</reference>
<evidence type="ECO:0000256" key="10">
    <source>
        <dbReference type="ARBA" id="ARBA00038715"/>
    </source>
</evidence>
<organism evidence="12">
    <name type="scientific">Oryza punctata</name>
    <name type="common">Red rice</name>
    <dbReference type="NCBI Taxonomy" id="4537"/>
    <lineage>
        <taxon>Eukaryota</taxon>
        <taxon>Viridiplantae</taxon>
        <taxon>Streptophyta</taxon>
        <taxon>Embryophyta</taxon>
        <taxon>Tracheophyta</taxon>
        <taxon>Spermatophyta</taxon>
        <taxon>Magnoliopsida</taxon>
        <taxon>Liliopsida</taxon>
        <taxon>Poales</taxon>
        <taxon>Poaceae</taxon>
        <taxon>BOP clade</taxon>
        <taxon>Oryzoideae</taxon>
        <taxon>Oryzeae</taxon>
        <taxon>Oryzinae</taxon>
        <taxon>Oryza</taxon>
    </lineage>
</organism>
<dbReference type="AlphaFoldDB" id="A0A0E0L6F1"/>
<dbReference type="InterPro" id="IPR004316">
    <property type="entry name" value="SWEET_rpt"/>
</dbReference>
<dbReference type="Proteomes" id="UP000026962">
    <property type="component" value="Chromosome 5"/>
</dbReference>
<feature type="transmembrane region" description="Helical" evidence="11">
    <location>
        <begin position="71"/>
        <end position="94"/>
    </location>
</feature>
<dbReference type="PANTHER" id="PTHR10791">
    <property type="entry name" value="RAG1-ACTIVATING PROTEIN 1"/>
    <property type="match status" value="1"/>
</dbReference>
<dbReference type="GO" id="GO:0051119">
    <property type="term" value="F:sugar transmembrane transporter activity"/>
    <property type="evidence" value="ECO:0007669"/>
    <property type="project" value="InterPro"/>
</dbReference>
<dbReference type="eggNOG" id="KOG1623">
    <property type="taxonomic scope" value="Eukaryota"/>
</dbReference>
<evidence type="ECO:0000256" key="4">
    <source>
        <dbReference type="ARBA" id="ARBA00022475"/>
    </source>
</evidence>
<evidence type="ECO:0000313" key="12">
    <source>
        <dbReference type="EnsemblPlants" id="OPUNC05G25290.1"/>
    </source>
</evidence>
<dbReference type="EnsemblPlants" id="OPUNC05G25290.1">
    <property type="protein sequence ID" value="OPUNC05G25290.1"/>
    <property type="gene ID" value="OPUNC05G25290"/>
</dbReference>
<evidence type="ECO:0000313" key="13">
    <source>
        <dbReference type="Proteomes" id="UP000026962"/>
    </source>
</evidence>
<evidence type="ECO:0000256" key="8">
    <source>
        <dbReference type="ARBA" id="ARBA00022989"/>
    </source>
</evidence>
<dbReference type="HOGENOM" id="CLU_048643_1_0_1"/>
<feature type="transmembrane region" description="Helical" evidence="11">
    <location>
        <begin position="133"/>
        <end position="153"/>
    </location>
</feature>
<dbReference type="GO" id="GO:0005886">
    <property type="term" value="C:plasma membrane"/>
    <property type="evidence" value="ECO:0007669"/>
    <property type="project" value="UniProtKB-SubCell"/>
</dbReference>
<dbReference type="Gramene" id="OPUNC05G25290.1">
    <property type="protein sequence ID" value="OPUNC05G25290.1"/>
    <property type="gene ID" value="OPUNC05G25290"/>
</dbReference>
<evidence type="ECO:0000256" key="5">
    <source>
        <dbReference type="ARBA" id="ARBA00022597"/>
    </source>
</evidence>
<evidence type="ECO:0000256" key="2">
    <source>
        <dbReference type="ARBA" id="ARBA00007809"/>
    </source>
</evidence>
<dbReference type="STRING" id="4537.A0A0E0L6F1"/>
<proteinExistence type="inferred from homology"/>
<feature type="transmembrane region" description="Helical" evidence="11">
    <location>
        <begin position="106"/>
        <end position="127"/>
    </location>
</feature>
<dbReference type="FunFam" id="1.20.1280.290:FF:000001">
    <property type="entry name" value="Bidirectional sugar transporter SWEET"/>
    <property type="match status" value="1"/>
</dbReference>
<comment type="function">
    <text evidence="11">Mediates both low-affinity uptake and efflux of sugar across the membrane.</text>
</comment>
<keyword evidence="13" id="KW-1185">Reference proteome</keyword>
<evidence type="ECO:0000256" key="11">
    <source>
        <dbReference type="RuleBase" id="RU910715"/>
    </source>
</evidence>